<evidence type="ECO:0000313" key="2">
    <source>
        <dbReference type="EMBL" id="PWH06616.1"/>
    </source>
</evidence>
<evidence type="ECO:0000313" key="3">
    <source>
        <dbReference type="Proteomes" id="UP000245590"/>
    </source>
</evidence>
<comment type="caution">
    <text evidence="2">The sequence shown here is derived from an EMBL/GenBank/DDBJ whole genome shotgun (WGS) entry which is preliminary data.</text>
</comment>
<dbReference type="Proteomes" id="UP000245590">
    <property type="component" value="Unassembled WGS sequence"/>
</dbReference>
<name>A0A2U2RLA1_9MICO</name>
<reference evidence="2 3" key="1">
    <citation type="submission" date="2018-05" db="EMBL/GenBank/DDBJ databases">
        <title>Brachybacterium sp. M1HQ-2T, whole genome shotgun sequence.</title>
        <authorList>
            <person name="Tuo L."/>
        </authorList>
    </citation>
    <scope>NUCLEOTIDE SEQUENCE [LARGE SCALE GENOMIC DNA]</scope>
    <source>
        <strain evidence="2 3">M1HQ-2</strain>
    </source>
</reference>
<gene>
    <name evidence="2" type="ORF">DEO23_06605</name>
</gene>
<dbReference type="OrthoDB" id="9980629at2"/>
<dbReference type="EMBL" id="QFKX01000002">
    <property type="protein sequence ID" value="PWH06616.1"/>
    <property type="molecule type" value="Genomic_DNA"/>
</dbReference>
<protein>
    <submittedName>
        <fullName evidence="2">Uncharacterized protein</fullName>
    </submittedName>
</protein>
<dbReference type="AlphaFoldDB" id="A0A2U2RLA1"/>
<dbReference type="RefSeq" id="WP_109275211.1">
    <property type="nucleotide sequence ID" value="NZ_QFKX01000002.1"/>
</dbReference>
<proteinExistence type="predicted"/>
<organism evidence="2 3">
    <name type="scientific">Brachybacterium endophyticum</name>
    <dbReference type="NCBI Taxonomy" id="2182385"/>
    <lineage>
        <taxon>Bacteria</taxon>
        <taxon>Bacillati</taxon>
        <taxon>Actinomycetota</taxon>
        <taxon>Actinomycetes</taxon>
        <taxon>Micrococcales</taxon>
        <taxon>Dermabacteraceae</taxon>
        <taxon>Brachybacterium</taxon>
    </lineage>
</organism>
<sequence length="89" mass="9320">MSRSLSFATRPLTTLVAAGALLVGSLAVPGAAFASESHGAVIADSNHTVASPRERAIEGGIEASDPLHQRAVICWIAPTFPWICKQLPR</sequence>
<feature type="chain" id="PRO_5015594986" evidence="1">
    <location>
        <begin position="35"/>
        <end position="89"/>
    </location>
</feature>
<evidence type="ECO:0000256" key="1">
    <source>
        <dbReference type="SAM" id="SignalP"/>
    </source>
</evidence>
<keyword evidence="1" id="KW-0732">Signal</keyword>
<accession>A0A2U2RLA1</accession>
<keyword evidence="3" id="KW-1185">Reference proteome</keyword>
<feature type="signal peptide" evidence="1">
    <location>
        <begin position="1"/>
        <end position="34"/>
    </location>
</feature>